<keyword evidence="4" id="KW-1185">Reference proteome</keyword>
<dbReference type="Pfam" id="PF12840">
    <property type="entry name" value="HTH_20"/>
    <property type="match status" value="1"/>
</dbReference>
<dbReference type="EMBL" id="CP024988">
    <property type="protein sequence ID" value="AWT24847.1"/>
    <property type="molecule type" value="Genomic_DNA"/>
</dbReference>
<feature type="compositionally biased region" description="Low complexity" evidence="2">
    <location>
        <begin position="7"/>
        <end position="21"/>
    </location>
</feature>
<dbReference type="SUPFAM" id="SSF53067">
    <property type="entry name" value="Actin-like ATPase domain"/>
    <property type="match status" value="1"/>
</dbReference>
<dbReference type="OrthoDB" id="3605644at2"/>
<accession>A0A2Z3YS62</accession>
<name>A0A2Z3YS62_9CORY</name>
<organism evidence="3 4">
    <name type="scientific">Corynebacterium provencense</name>
    <dbReference type="NCBI Taxonomy" id="1737425"/>
    <lineage>
        <taxon>Bacteria</taxon>
        <taxon>Bacillati</taxon>
        <taxon>Actinomycetota</taxon>
        <taxon>Actinomycetes</taxon>
        <taxon>Mycobacteriales</taxon>
        <taxon>Corynebacteriaceae</taxon>
        <taxon>Corynebacterium</taxon>
    </lineage>
</organism>
<dbReference type="RefSeq" id="WP_110480731.1">
    <property type="nucleotide sequence ID" value="NZ_CP024988.1"/>
</dbReference>
<evidence type="ECO:0000313" key="4">
    <source>
        <dbReference type="Proteomes" id="UP000247696"/>
    </source>
</evidence>
<dbReference type="PANTHER" id="PTHR18964">
    <property type="entry name" value="ROK (REPRESSOR, ORF, KINASE) FAMILY"/>
    <property type="match status" value="1"/>
</dbReference>
<dbReference type="KEGG" id="cpre:Csp1_00070"/>
<dbReference type="InterPro" id="IPR011991">
    <property type="entry name" value="ArsR-like_HTH"/>
</dbReference>
<evidence type="ECO:0000313" key="3">
    <source>
        <dbReference type="EMBL" id="AWT24847.1"/>
    </source>
</evidence>
<evidence type="ECO:0000256" key="2">
    <source>
        <dbReference type="SAM" id="MobiDB-lite"/>
    </source>
</evidence>
<dbReference type="AlphaFoldDB" id="A0A2Z3YS62"/>
<dbReference type="InterPro" id="IPR036390">
    <property type="entry name" value="WH_DNA-bd_sf"/>
</dbReference>
<dbReference type="InterPro" id="IPR043129">
    <property type="entry name" value="ATPase_NBD"/>
</dbReference>
<evidence type="ECO:0000256" key="1">
    <source>
        <dbReference type="ARBA" id="ARBA00006479"/>
    </source>
</evidence>
<comment type="similarity">
    <text evidence="1">Belongs to the ROK (NagC/XylR) family.</text>
</comment>
<dbReference type="SUPFAM" id="SSF46785">
    <property type="entry name" value="Winged helix' DNA-binding domain"/>
    <property type="match status" value="1"/>
</dbReference>
<dbReference type="STRING" id="1737425.GCA_900049755_01790"/>
<protein>
    <submittedName>
        <fullName evidence="3">Transcriptional regulator</fullName>
    </submittedName>
</protein>
<dbReference type="PANTHER" id="PTHR18964:SF149">
    <property type="entry name" value="BIFUNCTIONAL UDP-N-ACETYLGLUCOSAMINE 2-EPIMERASE_N-ACETYLMANNOSAMINE KINASE"/>
    <property type="match status" value="1"/>
</dbReference>
<proteinExistence type="inferred from homology"/>
<sequence length="444" mass="45774">MTVTALSPETRPTSTTGTRPTVYRQTTYPAPSGRSRSHAPAQNGPAGTAEPAEPAEPAVVSTARFATPVTGPARVLHQIRTSPGITRSRLHQDLDLSQPTVTRHVAALIDAGLVEQASPAQSSATTVGRPGTTLLPDGRHLTALGAHVGLRSTQLVAVDGSGRPLRSRTLKLPLPDLPPEEALEAVHHGLTSLARGLPDPVGLGVAFSSPVDATGHVSSRAYGWNSVDVAGILGRAAAGSGLPVSLATGVGAMAGSELTSTPLGTADSDIPGGRSTLYVYARELVAHAWIVGDAVHQPFTGVSPAAFTRIAESGSFSVSRNGSGHPLGTTAVLEASRRRGIRVSSVSELVALSSTNPVARELLDERAELLGQIISLAVEVVDPATVVFAGEAFTADPGAVKIIARHLRGDAPRRRLSIQRAGDGILSRAAAVTALHRLWSDPLA</sequence>
<feature type="region of interest" description="Disordered" evidence="2">
    <location>
        <begin position="1"/>
        <end position="60"/>
    </location>
</feature>
<dbReference type="Gene3D" id="1.10.10.10">
    <property type="entry name" value="Winged helix-like DNA-binding domain superfamily/Winged helix DNA-binding domain"/>
    <property type="match status" value="1"/>
</dbReference>
<dbReference type="InterPro" id="IPR000600">
    <property type="entry name" value="ROK"/>
</dbReference>
<dbReference type="Proteomes" id="UP000247696">
    <property type="component" value="Chromosome"/>
</dbReference>
<dbReference type="CDD" id="cd00090">
    <property type="entry name" value="HTH_ARSR"/>
    <property type="match status" value="1"/>
</dbReference>
<gene>
    <name evidence="3" type="ORF">Csp1_00070</name>
</gene>
<feature type="compositionally biased region" description="Low complexity" evidence="2">
    <location>
        <begin position="49"/>
        <end position="58"/>
    </location>
</feature>
<dbReference type="Gene3D" id="3.30.420.40">
    <property type="match status" value="2"/>
</dbReference>
<dbReference type="InterPro" id="IPR036388">
    <property type="entry name" value="WH-like_DNA-bd_sf"/>
</dbReference>
<reference evidence="4" key="1">
    <citation type="submission" date="2017-11" db="EMBL/GenBank/DDBJ databases">
        <title>Otitis media/interna in a cat caused by the recently described species Corynebacterium provencense.</title>
        <authorList>
            <person name="Kittl S."/>
            <person name="Brodard I."/>
            <person name="Rychener L."/>
            <person name="Jores J."/>
            <person name="Roosje P."/>
            <person name="Gobeli Brawand S."/>
        </authorList>
    </citation>
    <scope>NUCLEOTIDE SEQUENCE [LARGE SCALE GENOMIC DNA]</scope>
    <source>
        <strain evidence="4">17KM38</strain>
    </source>
</reference>